<dbReference type="Proteomes" id="UP000464262">
    <property type="component" value="Chromosome 2"/>
</dbReference>
<protein>
    <submittedName>
        <fullName evidence="1">Uncharacterized protein</fullName>
    </submittedName>
</protein>
<name>A0A7Z2T654_9VIBR</name>
<reference evidence="1 2" key="1">
    <citation type="submission" date="2020-01" db="EMBL/GenBank/DDBJ databases">
        <title>Whole genome and functional gene identification of agarase of Vibrio HN897.</title>
        <authorList>
            <person name="Liu Y."/>
            <person name="Zhao Z."/>
        </authorList>
    </citation>
    <scope>NUCLEOTIDE SEQUENCE [LARGE SCALE GENOMIC DNA]</scope>
    <source>
        <strain evidence="1 2">HN897</strain>
    </source>
</reference>
<accession>A0A7Z2T654</accession>
<keyword evidence="2" id="KW-1185">Reference proteome</keyword>
<gene>
    <name evidence="1" type="ORF">GT360_15620</name>
</gene>
<evidence type="ECO:0000313" key="1">
    <source>
        <dbReference type="EMBL" id="QIA64990.1"/>
    </source>
</evidence>
<dbReference type="KEGG" id="vas:GT360_15620"/>
<dbReference type="EMBL" id="CP047476">
    <property type="protein sequence ID" value="QIA64990.1"/>
    <property type="molecule type" value="Genomic_DNA"/>
</dbReference>
<sequence length="68" mass="7915">MNKRKPVRKPAKKMSKNHFEERLSVMVAEYNSAKELLDSMTEGTDEHAKQKKKCEKLFASTERFVNAN</sequence>
<dbReference type="RefSeq" id="WP_164649890.1">
    <property type="nucleotide sequence ID" value="NZ_CP047476.1"/>
</dbReference>
<dbReference type="AlphaFoldDB" id="A0A7Z2T654"/>
<proteinExistence type="predicted"/>
<evidence type="ECO:0000313" key="2">
    <source>
        <dbReference type="Proteomes" id="UP000464262"/>
    </source>
</evidence>
<organism evidence="1 2">
    <name type="scientific">Vibrio astriarenae</name>
    <dbReference type="NCBI Taxonomy" id="1481923"/>
    <lineage>
        <taxon>Bacteria</taxon>
        <taxon>Pseudomonadati</taxon>
        <taxon>Pseudomonadota</taxon>
        <taxon>Gammaproteobacteria</taxon>
        <taxon>Vibrionales</taxon>
        <taxon>Vibrionaceae</taxon>
        <taxon>Vibrio</taxon>
    </lineage>
</organism>